<dbReference type="EMBL" id="JAABOO010000001">
    <property type="protein sequence ID" value="NER12050.1"/>
    <property type="molecule type" value="Genomic_DNA"/>
</dbReference>
<reference evidence="1 2" key="1">
    <citation type="submission" date="2020-01" db="EMBL/GenBank/DDBJ databases">
        <title>Leptobacterium flavescens.</title>
        <authorList>
            <person name="Wang G."/>
        </authorList>
    </citation>
    <scope>NUCLEOTIDE SEQUENCE [LARGE SCALE GENOMIC DNA]</scope>
    <source>
        <strain evidence="1 2">KCTC 22160</strain>
    </source>
</reference>
<dbReference type="RefSeq" id="WP_163605089.1">
    <property type="nucleotide sequence ID" value="NZ_JAABOO010000001.1"/>
</dbReference>
<dbReference type="Proteomes" id="UP000468581">
    <property type="component" value="Unassembled WGS sequence"/>
</dbReference>
<keyword evidence="2" id="KW-1185">Reference proteome</keyword>
<gene>
    <name evidence="1" type="ORF">GWK08_01230</name>
</gene>
<comment type="caution">
    <text evidence="1">The sequence shown here is derived from an EMBL/GenBank/DDBJ whole genome shotgun (WGS) entry which is preliminary data.</text>
</comment>
<accession>A0A6P0UHX4</accession>
<evidence type="ECO:0000313" key="1">
    <source>
        <dbReference type="EMBL" id="NER12050.1"/>
    </source>
</evidence>
<sequence length="440" mass="50169">MSSTVFKRLFEIRFLHDYFLTTADGTSFFDRNLAEKKDLINKKLSHNIYDIKDLFDINPLEDTKRKMSEYRLLMARTALGFIVGTEVDTENVAGEIRYKAVQEFIPELSLGFSVRPKLPFFNSMTNINLRHSLPSIYYLTNKNKTELDEAGPPPYKSLPLSNNVEEHQPGKTYEMGSYVNFGGTIREALQQTDGSDPTYWEDTTDKRFLNASDRILLPSNFIYRLKKEQNITQIKFVLEDVSNTEIKTIDKGGLVALGDIPLNFEKVDETDENSPPIPSDFYTLKITANAGPEVSYPVYLNSEIYHKDHFALIDIRFDETGSPYSLLDAGGFLITKIDGANQKVSHPVFEIRLSNRRTYWRYRKEGGFSAPEIAATAAHLSLQSEKLISIKPKAITEALVPFKNGTALLLPHPRIPAIRVEEEKIFSEIYINQSNRLLKN</sequence>
<name>A0A6P0UHX4_9FLAO</name>
<evidence type="ECO:0000313" key="2">
    <source>
        <dbReference type="Proteomes" id="UP000468581"/>
    </source>
</evidence>
<dbReference type="AlphaFoldDB" id="A0A6P0UHX4"/>
<proteinExistence type="predicted"/>
<protein>
    <submittedName>
        <fullName evidence="1">Uncharacterized protein</fullName>
    </submittedName>
</protein>
<organism evidence="1 2">
    <name type="scientific">Leptobacterium flavescens</name>
    <dbReference type="NCBI Taxonomy" id="472055"/>
    <lineage>
        <taxon>Bacteria</taxon>
        <taxon>Pseudomonadati</taxon>
        <taxon>Bacteroidota</taxon>
        <taxon>Flavobacteriia</taxon>
        <taxon>Flavobacteriales</taxon>
        <taxon>Flavobacteriaceae</taxon>
        <taxon>Leptobacterium</taxon>
    </lineage>
</organism>